<keyword evidence="2" id="KW-1185">Reference proteome</keyword>
<proteinExistence type="predicted"/>
<dbReference type="EMBL" id="NEVH01011876">
    <property type="protein sequence ID" value="PNF31503.1"/>
    <property type="molecule type" value="Genomic_DNA"/>
</dbReference>
<dbReference type="InParanoid" id="A0A2J7QSF9"/>
<evidence type="ECO:0000313" key="2">
    <source>
        <dbReference type="Proteomes" id="UP000235965"/>
    </source>
</evidence>
<dbReference type="AlphaFoldDB" id="A0A2J7QSF9"/>
<organism evidence="1 2">
    <name type="scientific">Cryptotermes secundus</name>
    <dbReference type="NCBI Taxonomy" id="105785"/>
    <lineage>
        <taxon>Eukaryota</taxon>
        <taxon>Metazoa</taxon>
        <taxon>Ecdysozoa</taxon>
        <taxon>Arthropoda</taxon>
        <taxon>Hexapoda</taxon>
        <taxon>Insecta</taxon>
        <taxon>Pterygota</taxon>
        <taxon>Neoptera</taxon>
        <taxon>Polyneoptera</taxon>
        <taxon>Dictyoptera</taxon>
        <taxon>Blattodea</taxon>
        <taxon>Blattoidea</taxon>
        <taxon>Termitoidae</taxon>
        <taxon>Kalotermitidae</taxon>
        <taxon>Cryptotermitinae</taxon>
        <taxon>Cryptotermes</taxon>
    </lineage>
</organism>
<comment type="caution">
    <text evidence="1">The sequence shown here is derived from an EMBL/GenBank/DDBJ whole genome shotgun (WGS) entry which is preliminary data.</text>
</comment>
<reference evidence="1 2" key="1">
    <citation type="submission" date="2017-12" db="EMBL/GenBank/DDBJ databases">
        <title>Hemimetabolous genomes reveal molecular basis of termite eusociality.</title>
        <authorList>
            <person name="Harrison M.C."/>
            <person name="Jongepier E."/>
            <person name="Robertson H.M."/>
            <person name="Arning N."/>
            <person name="Bitard-Feildel T."/>
            <person name="Chao H."/>
            <person name="Childers C.P."/>
            <person name="Dinh H."/>
            <person name="Doddapaneni H."/>
            <person name="Dugan S."/>
            <person name="Gowin J."/>
            <person name="Greiner C."/>
            <person name="Han Y."/>
            <person name="Hu H."/>
            <person name="Hughes D.S.T."/>
            <person name="Huylmans A.-K."/>
            <person name="Kemena C."/>
            <person name="Kremer L.P.M."/>
            <person name="Lee S.L."/>
            <person name="Lopez-Ezquerra A."/>
            <person name="Mallet L."/>
            <person name="Monroy-Kuhn J.M."/>
            <person name="Moser A."/>
            <person name="Murali S.C."/>
            <person name="Muzny D.M."/>
            <person name="Otani S."/>
            <person name="Piulachs M.-D."/>
            <person name="Poelchau M."/>
            <person name="Qu J."/>
            <person name="Schaub F."/>
            <person name="Wada-Katsumata A."/>
            <person name="Worley K.C."/>
            <person name="Xie Q."/>
            <person name="Ylla G."/>
            <person name="Poulsen M."/>
            <person name="Gibbs R.A."/>
            <person name="Schal C."/>
            <person name="Richards S."/>
            <person name="Belles X."/>
            <person name="Korb J."/>
            <person name="Bornberg-Bauer E."/>
        </authorList>
    </citation>
    <scope>NUCLEOTIDE SEQUENCE [LARGE SCALE GENOMIC DNA]</scope>
    <source>
        <tissue evidence="1">Whole body</tissue>
    </source>
</reference>
<protein>
    <submittedName>
        <fullName evidence="1">Uncharacterized protein</fullName>
    </submittedName>
</protein>
<sequence length="100" mass="11381">MKNKLLIYKTIIKPIWTYGIQLWGMASNSNVEILECFKSKALCMVTNASWIVQNAVILKDLETPIVTEEIRCFSSQYGNRLSANPRKLSGNLMTQPDNNE</sequence>
<dbReference type="Proteomes" id="UP000235965">
    <property type="component" value="Unassembled WGS sequence"/>
</dbReference>
<gene>
    <name evidence="1" type="ORF">B7P43_G00779</name>
</gene>
<name>A0A2J7QSF9_9NEOP</name>
<accession>A0A2J7QSF9</accession>
<evidence type="ECO:0000313" key="1">
    <source>
        <dbReference type="EMBL" id="PNF31503.1"/>
    </source>
</evidence>